<keyword evidence="9" id="KW-0963">Cytoplasm</keyword>
<evidence type="ECO:0000313" key="15">
    <source>
        <dbReference type="Proteomes" id="UP000823674"/>
    </source>
</evidence>
<feature type="compositionally biased region" description="Low complexity" evidence="10">
    <location>
        <begin position="161"/>
        <end position="190"/>
    </location>
</feature>
<evidence type="ECO:0000313" key="14">
    <source>
        <dbReference type="EMBL" id="KAG5376697.1"/>
    </source>
</evidence>
<feature type="compositionally biased region" description="Basic residues" evidence="10">
    <location>
        <begin position="110"/>
        <end position="120"/>
    </location>
</feature>
<dbReference type="InterPro" id="IPR007239">
    <property type="entry name" value="Atg5"/>
</dbReference>
<feature type="domain" description="HTH myb-type" evidence="13">
    <location>
        <begin position="36"/>
        <end position="90"/>
    </location>
</feature>
<evidence type="ECO:0000256" key="3">
    <source>
        <dbReference type="ARBA" id="ARBA00022499"/>
    </source>
</evidence>
<reference evidence="14 15" key="1">
    <citation type="submission" date="2021-03" db="EMBL/GenBank/DDBJ databases">
        <authorList>
            <person name="King G.J."/>
            <person name="Bancroft I."/>
            <person name="Baten A."/>
            <person name="Bloomfield J."/>
            <person name="Borpatragohain P."/>
            <person name="He Z."/>
            <person name="Irish N."/>
            <person name="Irwin J."/>
            <person name="Liu K."/>
            <person name="Mauleon R.P."/>
            <person name="Moore J."/>
            <person name="Morris R."/>
            <person name="Ostergaard L."/>
            <person name="Wang B."/>
            <person name="Wells R."/>
        </authorList>
    </citation>
    <scope>NUCLEOTIDE SEQUENCE [LARGE SCALE GENOMIC DNA]</scope>
    <source>
        <strain evidence="14">R-o-18</strain>
        <tissue evidence="14">Leaf</tissue>
    </source>
</reference>
<dbReference type="PROSITE" id="PS50090">
    <property type="entry name" value="MYB_LIKE"/>
    <property type="match status" value="1"/>
</dbReference>
<evidence type="ECO:0000259" key="11">
    <source>
        <dbReference type="PROSITE" id="PS50090"/>
    </source>
</evidence>
<keyword evidence="7" id="KW-0804">Transcription</keyword>
<feature type="region of interest" description="Disordered" evidence="10">
    <location>
        <begin position="278"/>
        <end position="320"/>
    </location>
</feature>
<organism evidence="14 15">
    <name type="scientific">Brassica rapa subsp. trilocularis</name>
    <dbReference type="NCBI Taxonomy" id="1813537"/>
    <lineage>
        <taxon>Eukaryota</taxon>
        <taxon>Viridiplantae</taxon>
        <taxon>Streptophyta</taxon>
        <taxon>Embryophyta</taxon>
        <taxon>Tracheophyta</taxon>
        <taxon>Spermatophyta</taxon>
        <taxon>Magnoliopsida</taxon>
        <taxon>eudicotyledons</taxon>
        <taxon>Gunneridae</taxon>
        <taxon>Pentapetalae</taxon>
        <taxon>rosids</taxon>
        <taxon>malvids</taxon>
        <taxon>Brassicales</taxon>
        <taxon>Brassicaceae</taxon>
        <taxon>Brassiceae</taxon>
        <taxon>Brassica</taxon>
    </lineage>
</organism>
<protein>
    <recommendedName>
        <fullName evidence="9">Autophagy protein 5</fullName>
    </recommendedName>
</protein>
<keyword evidence="3 9" id="KW-1017">Isopeptide bond</keyword>
<dbReference type="Pfam" id="PF20638">
    <property type="entry name" value="ATG5_UblA"/>
    <property type="match status" value="1"/>
</dbReference>
<feature type="compositionally biased region" description="Polar residues" evidence="10">
    <location>
        <begin position="128"/>
        <end position="160"/>
    </location>
</feature>
<comment type="similarity">
    <text evidence="2 9">Belongs to the ATG5 family.</text>
</comment>
<feature type="region of interest" description="Disordered" evidence="10">
    <location>
        <begin position="338"/>
        <end position="362"/>
    </location>
</feature>
<evidence type="ECO:0000256" key="2">
    <source>
        <dbReference type="ARBA" id="ARBA00006910"/>
    </source>
</evidence>
<dbReference type="EMBL" id="JADBGQ010000010">
    <property type="protein sequence ID" value="KAG5376697.1"/>
    <property type="molecule type" value="Genomic_DNA"/>
</dbReference>
<dbReference type="SMART" id="SM00717">
    <property type="entry name" value="SANT"/>
    <property type="match status" value="1"/>
</dbReference>
<dbReference type="InterPro" id="IPR017884">
    <property type="entry name" value="SANT_dom"/>
</dbReference>
<keyword evidence="5 9" id="KW-0072">Autophagy</keyword>
<dbReference type="Pfam" id="PF20637">
    <property type="entry name" value="ATG5_HBR"/>
    <property type="match status" value="1"/>
</dbReference>
<dbReference type="Gene3D" id="1.10.10.60">
    <property type="entry name" value="Homeodomain-like"/>
    <property type="match status" value="1"/>
</dbReference>
<keyword evidence="15" id="KW-1185">Reference proteome</keyword>
<dbReference type="InterPro" id="IPR048940">
    <property type="entry name" value="ATG5_HBR"/>
</dbReference>
<comment type="caution">
    <text evidence="14">The sequence shown here is derived from an EMBL/GenBank/DDBJ whole genome shotgun (WGS) entry which is preliminary data.</text>
</comment>
<dbReference type="Gene3D" id="1.10.246.190">
    <property type="entry name" value="Autophagy protein Apg5, helix rich domain"/>
    <property type="match status" value="1"/>
</dbReference>
<comment type="function">
    <text evidence="9">Required for autophagy.</text>
</comment>
<keyword evidence="9" id="KW-0813">Transport</keyword>
<dbReference type="InterPro" id="IPR042526">
    <property type="entry name" value="Atg5_HR"/>
</dbReference>
<feature type="compositionally biased region" description="Basic residues" evidence="10">
    <location>
        <begin position="353"/>
        <end position="362"/>
    </location>
</feature>
<proteinExistence type="inferred from homology"/>
<comment type="subcellular location">
    <subcellularLocation>
        <location evidence="9">Cytoplasm</location>
    </subcellularLocation>
    <subcellularLocation>
        <location evidence="1">Nucleus</location>
    </subcellularLocation>
</comment>
<feature type="region of interest" description="Disordered" evidence="10">
    <location>
        <begin position="1"/>
        <end position="29"/>
    </location>
</feature>
<comment type="subunit">
    <text evidence="9">Conjugated with ATG12.</text>
</comment>
<evidence type="ECO:0000256" key="5">
    <source>
        <dbReference type="ARBA" id="ARBA00023006"/>
    </source>
</evidence>
<dbReference type="PANTHER" id="PTHR13040">
    <property type="entry name" value="AUTOPHAGY PROTEIN 5"/>
    <property type="match status" value="1"/>
</dbReference>
<feature type="domain" description="Myb-like" evidence="11">
    <location>
        <begin position="36"/>
        <end position="86"/>
    </location>
</feature>
<dbReference type="Gene3D" id="3.10.20.620">
    <property type="match status" value="1"/>
</dbReference>
<dbReference type="InterPro" id="IPR042527">
    <property type="entry name" value="Atg5_UblA_dom_sf"/>
</dbReference>
<feature type="compositionally biased region" description="Low complexity" evidence="10">
    <location>
        <begin position="295"/>
        <end position="306"/>
    </location>
</feature>
<dbReference type="InterPro" id="IPR006447">
    <property type="entry name" value="Myb_dom_plants"/>
</dbReference>
<dbReference type="InterPro" id="IPR048318">
    <property type="entry name" value="ATG5_UblB"/>
</dbReference>
<name>A0ABQ7KQY6_BRACM</name>
<keyword evidence="4 9" id="KW-0832">Ubl conjugation</keyword>
<evidence type="ECO:0000256" key="7">
    <source>
        <dbReference type="ARBA" id="ARBA00023163"/>
    </source>
</evidence>
<evidence type="ECO:0000259" key="13">
    <source>
        <dbReference type="PROSITE" id="PS51294"/>
    </source>
</evidence>
<feature type="region of interest" description="Disordered" evidence="10">
    <location>
        <begin position="90"/>
        <end position="190"/>
    </location>
</feature>
<keyword evidence="6" id="KW-0805">Transcription regulation</keyword>
<gene>
    <name evidence="14" type="primary">A10p028610.1_BraROA</name>
    <name evidence="14" type="ORF">IGI04_041293</name>
</gene>
<dbReference type="InterPro" id="IPR017930">
    <property type="entry name" value="Myb_dom"/>
</dbReference>
<dbReference type="Pfam" id="PF00249">
    <property type="entry name" value="Myb_DNA-binding"/>
    <property type="match status" value="1"/>
</dbReference>
<evidence type="ECO:0000259" key="12">
    <source>
        <dbReference type="PROSITE" id="PS51293"/>
    </source>
</evidence>
<feature type="compositionally biased region" description="Basic and acidic residues" evidence="10">
    <location>
        <begin position="307"/>
        <end position="320"/>
    </location>
</feature>
<accession>A0ABQ7KQY6</accession>
<dbReference type="PANTHER" id="PTHR13040:SF2">
    <property type="entry name" value="AUTOPHAGY PROTEIN 5"/>
    <property type="match status" value="1"/>
</dbReference>
<evidence type="ECO:0000256" key="1">
    <source>
        <dbReference type="ARBA" id="ARBA00004123"/>
    </source>
</evidence>
<evidence type="ECO:0000256" key="6">
    <source>
        <dbReference type="ARBA" id="ARBA00023015"/>
    </source>
</evidence>
<feature type="compositionally biased region" description="Polar residues" evidence="10">
    <location>
        <begin position="1"/>
        <end position="22"/>
    </location>
</feature>
<dbReference type="InterPro" id="IPR048939">
    <property type="entry name" value="ATG5_UblA"/>
</dbReference>
<feature type="region of interest" description="Disordered" evidence="10">
    <location>
        <begin position="636"/>
        <end position="655"/>
    </location>
</feature>
<evidence type="ECO:0000256" key="10">
    <source>
        <dbReference type="SAM" id="MobiDB-lite"/>
    </source>
</evidence>
<dbReference type="InterPro" id="IPR001005">
    <property type="entry name" value="SANT/Myb"/>
</dbReference>
<dbReference type="InterPro" id="IPR009057">
    <property type="entry name" value="Homeodomain-like_sf"/>
</dbReference>
<feature type="compositionally biased region" description="Basic and acidic residues" evidence="10">
    <location>
        <begin position="278"/>
        <end position="291"/>
    </location>
</feature>
<evidence type="ECO:0000256" key="8">
    <source>
        <dbReference type="ARBA" id="ARBA00023242"/>
    </source>
</evidence>
<keyword evidence="8" id="KW-0539">Nucleus</keyword>
<dbReference type="PROSITE" id="PS51294">
    <property type="entry name" value="HTH_MYB"/>
    <property type="match status" value="1"/>
</dbReference>
<dbReference type="NCBIfam" id="TIGR01557">
    <property type="entry name" value="myb_SHAQKYF"/>
    <property type="match status" value="1"/>
</dbReference>
<dbReference type="PROSITE" id="PS51293">
    <property type="entry name" value="SANT"/>
    <property type="match status" value="1"/>
</dbReference>
<dbReference type="Gene3D" id="3.10.20.90">
    <property type="entry name" value="Phosphatidylinositol 3-kinase Catalytic Subunit, Chain A, domain 1"/>
    <property type="match status" value="1"/>
</dbReference>
<dbReference type="Pfam" id="PF04106">
    <property type="entry name" value="ATG5_UblB"/>
    <property type="match status" value="1"/>
</dbReference>
<dbReference type="SUPFAM" id="SSF46689">
    <property type="entry name" value="Homeodomain-like"/>
    <property type="match status" value="1"/>
</dbReference>
<evidence type="ECO:0000256" key="9">
    <source>
        <dbReference type="RuleBase" id="RU361202"/>
    </source>
</evidence>
<feature type="domain" description="SANT" evidence="12">
    <location>
        <begin position="39"/>
        <end position="90"/>
    </location>
</feature>
<dbReference type="Proteomes" id="UP000823674">
    <property type="component" value="Chromosome A10"/>
</dbReference>
<sequence>MASSPLTTNVQGAKTKIQLSDQEGNDYAPKVRKPYTITKERERWTDEEHNKFVEALKLHGRAWRKIEEHVGTKTAVQIRSHAQKFFSKVAKEASGGNGSSLEPILIPPPRPKRKPMHPYPRKLGNEGDQASRSVSPSERDNGSPTSVLSTVGSEALGSSDSHSPNRSLSPVSSASPPAAPLAATANAPEELETPATKLELFPRESLVKEPKKQSLRLFGNTVLVSDSGVSSSLTTYCKSPIIQPLPRKLSRSETFPMVINPQEKLLSCWIQQVPPKQEEVENRCSDSEKAVQNEGSSTGSNTGSVDDTGHTDKSSEPHETMVCRWEFKASERSAFSELRRKNSESNSRGFGPYKKRKMEKKKKKRMAANEEAVKYVWEGAIPLQIHLHKSEVASHPAPPPALVLAPRIGYLPLLVSLIKPYFKDSLPPGEDSIWFDYKGVPLKWYIPTGVLFDLLCAEPERPWNLTIHFRGYPSNVLIPCEGEDSAKWNFVNSLKEAAYIINGNCKNVMNMSQSDQEDLWTSVMNGDLDAYTRLLPKLKMGNIEDKFSRKADLSSPKSRQGGTEIDVTEQVVKTARIPVRLYVRSVNKDFENLEDVPEIDTWDEISYLNRPVEFLREKGKCYFTLRDAIESLLPEYSGDRAQTSGEEEADGSQETRGEIKLVRIQGIELKLDIPFSWVVNNLMNPEFYLHISVLVIGPQR</sequence>
<dbReference type="CDD" id="cd00167">
    <property type="entry name" value="SANT"/>
    <property type="match status" value="1"/>
</dbReference>
<evidence type="ECO:0000256" key="4">
    <source>
        <dbReference type="ARBA" id="ARBA00022843"/>
    </source>
</evidence>